<dbReference type="SUPFAM" id="SSF55874">
    <property type="entry name" value="ATPase domain of HSP90 chaperone/DNA topoisomerase II/histidine kinase"/>
    <property type="match status" value="1"/>
</dbReference>
<dbReference type="InterPro" id="IPR003594">
    <property type="entry name" value="HATPase_dom"/>
</dbReference>
<keyword evidence="16" id="KW-1185">Reference proteome</keyword>
<dbReference type="EMBL" id="LVWD01000034">
    <property type="protein sequence ID" value="OAD40145.1"/>
    <property type="molecule type" value="Genomic_DNA"/>
</dbReference>
<evidence type="ECO:0000256" key="1">
    <source>
        <dbReference type="ARBA" id="ARBA00000085"/>
    </source>
</evidence>
<dbReference type="PROSITE" id="PS50885">
    <property type="entry name" value="HAMP"/>
    <property type="match status" value="1"/>
</dbReference>
<dbReference type="Pfam" id="PF08521">
    <property type="entry name" value="2CSK_N"/>
    <property type="match status" value="1"/>
</dbReference>
<dbReference type="SMART" id="SM00388">
    <property type="entry name" value="HisKA"/>
    <property type="match status" value="1"/>
</dbReference>
<keyword evidence="8 11" id="KW-1133">Transmembrane helix</keyword>
<evidence type="ECO:0000259" key="12">
    <source>
        <dbReference type="PROSITE" id="PS50109"/>
    </source>
</evidence>
<protein>
    <recommendedName>
        <fullName evidence="3">histidine kinase</fullName>
        <ecNumber evidence="3">2.7.13.3</ecNumber>
    </recommendedName>
</protein>
<dbReference type="PANTHER" id="PTHR45436:SF1">
    <property type="entry name" value="SENSOR PROTEIN QSEC"/>
    <property type="match status" value="1"/>
</dbReference>
<dbReference type="InterPro" id="IPR005467">
    <property type="entry name" value="His_kinase_dom"/>
</dbReference>
<evidence type="ECO:0000256" key="7">
    <source>
        <dbReference type="ARBA" id="ARBA00022777"/>
    </source>
</evidence>
<dbReference type="SUPFAM" id="SSF47384">
    <property type="entry name" value="Homodimeric domain of signal transducing histidine kinase"/>
    <property type="match status" value="1"/>
</dbReference>
<evidence type="ECO:0000259" key="13">
    <source>
        <dbReference type="PROSITE" id="PS50885"/>
    </source>
</evidence>
<proteinExistence type="predicted"/>
<dbReference type="InterPro" id="IPR004358">
    <property type="entry name" value="Sig_transdc_His_kin-like_C"/>
</dbReference>
<dbReference type="InterPro" id="IPR003661">
    <property type="entry name" value="HisK_dim/P_dom"/>
</dbReference>
<dbReference type="Proteomes" id="UP000185657">
    <property type="component" value="Unassembled WGS sequence"/>
</dbReference>
<evidence type="ECO:0000256" key="11">
    <source>
        <dbReference type="SAM" id="Phobius"/>
    </source>
</evidence>
<dbReference type="PROSITE" id="PS50109">
    <property type="entry name" value="HIS_KIN"/>
    <property type="match status" value="1"/>
</dbReference>
<dbReference type="GO" id="GO:0005886">
    <property type="term" value="C:plasma membrane"/>
    <property type="evidence" value="ECO:0007669"/>
    <property type="project" value="TreeGrafter"/>
</dbReference>
<dbReference type="Proteomes" id="UP000185680">
    <property type="component" value="Chromosome"/>
</dbReference>
<feature type="domain" description="HAMP" evidence="13">
    <location>
        <begin position="199"/>
        <end position="251"/>
    </location>
</feature>
<evidence type="ECO:0000313" key="17">
    <source>
        <dbReference type="Proteomes" id="UP000185680"/>
    </source>
</evidence>
<dbReference type="Gene3D" id="3.30.565.10">
    <property type="entry name" value="Histidine kinase-like ATPase, C-terminal domain"/>
    <property type="match status" value="1"/>
</dbReference>
<dbReference type="CDD" id="cd00082">
    <property type="entry name" value="HisKA"/>
    <property type="match status" value="1"/>
</dbReference>
<sequence>MSEVQGRPMSLRRTLLLGILLPVLGLVALNTLSLYREALDTATTAYDRTLLASAKTISEQLDVSGFDEQAVFTARVPYAALEAFEADNQSRLFYKVSTLDGELVSGYEDLPQWTGKVPLRPAYAALVDFYDDRYRDSPVRVAALVQPVASARGRGIAVVQVAETLELREALARDMLIGTLWRQGLLLLVIALVVVWVVQRATKPVRTLSEQLQRRVENDFTPLPSEGLPRELWPLVKATNQLMGRLTQLLDHQRRFVRDTSHQLRTPLAVLKAQVQSAKRGDQPPDTAFGEIEQTVDRATHMANQMLALAKVEQLREQALALPSRLDESVRNVALDLAPLVADKDIDFDLKTQPVTVQAHGWMLNELFRNLLHNAVKHTQAHGQLRVEVAPSPGEQALLRVRNEGASLSPSQIERLFQPFAATGGQQGAGLGLAICHSIVEALDGRIELVNVPAHRGQPAGVEARVWLPLRQGSVDPVRSDRP</sequence>
<organism evidence="14 17">
    <name type="scientific">Hydrogenophaga crassostreae</name>
    <dbReference type="NCBI Taxonomy" id="1763535"/>
    <lineage>
        <taxon>Bacteria</taxon>
        <taxon>Pseudomonadati</taxon>
        <taxon>Pseudomonadota</taxon>
        <taxon>Betaproteobacteria</taxon>
        <taxon>Burkholderiales</taxon>
        <taxon>Comamonadaceae</taxon>
        <taxon>Hydrogenophaga</taxon>
    </lineage>
</organism>
<keyword evidence="7 14" id="KW-0418">Kinase</keyword>
<feature type="transmembrane region" description="Helical" evidence="11">
    <location>
        <begin position="180"/>
        <end position="198"/>
    </location>
</feature>
<evidence type="ECO:0000313" key="16">
    <source>
        <dbReference type="Proteomes" id="UP000185657"/>
    </source>
</evidence>
<comment type="subcellular location">
    <subcellularLocation>
        <location evidence="2">Membrane</location>
    </subcellularLocation>
</comment>
<reference evidence="15 16" key="1">
    <citation type="submission" date="2016-02" db="EMBL/GenBank/DDBJ databases">
        <title>Draft genome sequence of Hydrogenophaga sp. LPB0072.</title>
        <authorList>
            <person name="Shin S.-K."/>
            <person name="Yi H."/>
        </authorList>
    </citation>
    <scope>NUCLEOTIDE SEQUENCE [LARGE SCALE GENOMIC DNA]</scope>
    <source>
        <strain evidence="15 16">LPB0072</strain>
    </source>
</reference>
<dbReference type="EMBL" id="CP017476">
    <property type="protein sequence ID" value="AOW12962.1"/>
    <property type="molecule type" value="Genomic_DNA"/>
</dbReference>
<keyword evidence="9" id="KW-0902">Two-component regulatory system</keyword>
<dbReference type="InterPro" id="IPR036890">
    <property type="entry name" value="HATPase_C_sf"/>
</dbReference>
<evidence type="ECO:0000313" key="15">
    <source>
        <dbReference type="EMBL" id="OAD40145.1"/>
    </source>
</evidence>
<dbReference type="InterPro" id="IPR003660">
    <property type="entry name" value="HAMP_dom"/>
</dbReference>
<dbReference type="Gene3D" id="1.10.287.130">
    <property type="match status" value="1"/>
</dbReference>
<dbReference type="KEGG" id="hyl:LPB072_08980"/>
<keyword evidence="5" id="KW-0808">Transferase</keyword>
<evidence type="ECO:0000256" key="3">
    <source>
        <dbReference type="ARBA" id="ARBA00012438"/>
    </source>
</evidence>
<dbReference type="InterPro" id="IPR050428">
    <property type="entry name" value="TCS_sensor_his_kinase"/>
</dbReference>
<dbReference type="RefSeq" id="WP_066094403.1">
    <property type="nucleotide sequence ID" value="NZ_CP017476.1"/>
</dbReference>
<dbReference type="InterPro" id="IPR036097">
    <property type="entry name" value="HisK_dim/P_sf"/>
</dbReference>
<evidence type="ECO:0000313" key="14">
    <source>
        <dbReference type="EMBL" id="AOW12962.1"/>
    </source>
</evidence>
<dbReference type="Pfam" id="PF00512">
    <property type="entry name" value="HisKA"/>
    <property type="match status" value="1"/>
</dbReference>
<gene>
    <name evidence="14" type="ORF">LPB072_08980</name>
    <name evidence="15" type="ORF">LPB72_18475</name>
</gene>
<dbReference type="PANTHER" id="PTHR45436">
    <property type="entry name" value="SENSOR HISTIDINE KINASE YKOH"/>
    <property type="match status" value="1"/>
</dbReference>
<reference evidence="14 17" key="2">
    <citation type="submission" date="2016-10" db="EMBL/GenBank/DDBJ databases">
        <title>Hydorgenophaga sp. LPB0072 isolated from gastropod.</title>
        <authorList>
            <person name="Kim E."/>
            <person name="Yi H."/>
        </authorList>
    </citation>
    <scope>NUCLEOTIDE SEQUENCE [LARGE SCALE GENOMIC DNA]</scope>
    <source>
        <strain evidence="14 17">LPB0072</strain>
    </source>
</reference>
<dbReference type="AlphaFoldDB" id="A0A167H1R0"/>
<dbReference type="GO" id="GO:0000155">
    <property type="term" value="F:phosphorelay sensor kinase activity"/>
    <property type="evidence" value="ECO:0007669"/>
    <property type="project" value="InterPro"/>
</dbReference>
<dbReference type="PRINTS" id="PR00344">
    <property type="entry name" value="BCTRLSENSOR"/>
</dbReference>
<comment type="catalytic activity">
    <reaction evidence="1">
        <text>ATP + protein L-histidine = ADP + protein N-phospho-L-histidine.</text>
        <dbReference type="EC" id="2.7.13.3"/>
    </reaction>
</comment>
<evidence type="ECO:0000256" key="10">
    <source>
        <dbReference type="ARBA" id="ARBA00023136"/>
    </source>
</evidence>
<name>A0A167H1R0_9BURK</name>
<evidence type="ECO:0000256" key="6">
    <source>
        <dbReference type="ARBA" id="ARBA00022692"/>
    </source>
</evidence>
<dbReference type="STRING" id="1763535.LPB072_08980"/>
<dbReference type="OrthoDB" id="8554694at2"/>
<evidence type="ECO:0000256" key="4">
    <source>
        <dbReference type="ARBA" id="ARBA00022553"/>
    </source>
</evidence>
<dbReference type="SMART" id="SM00387">
    <property type="entry name" value="HATPase_c"/>
    <property type="match status" value="1"/>
</dbReference>
<accession>A0A167H1R0</accession>
<evidence type="ECO:0000256" key="9">
    <source>
        <dbReference type="ARBA" id="ARBA00023012"/>
    </source>
</evidence>
<evidence type="ECO:0000256" key="5">
    <source>
        <dbReference type="ARBA" id="ARBA00022679"/>
    </source>
</evidence>
<dbReference type="InterPro" id="IPR013727">
    <property type="entry name" value="2CSK_N"/>
</dbReference>
<keyword evidence="10 11" id="KW-0472">Membrane</keyword>
<dbReference type="Pfam" id="PF02518">
    <property type="entry name" value="HATPase_c"/>
    <property type="match status" value="1"/>
</dbReference>
<dbReference type="EC" id="2.7.13.3" evidence="3"/>
<keyword evidence="6 11" id="KW-0812">Transmembrane</keyword>
<evidence type="ECO:0000256" key="8">
    <source>
        <dbReference type="ARBA" id="ARBA00022989"/>
    </source>
</evidence>
<evidence type="ECO:0000256" key="2">
    <source>
        <dbReference type="ARBA" id="ARBA00004370"/>
    </source>
</evidence>
<keyword evidence="4" id="KW-0597">Phosphoprotein</keyword>
<feature type="domain" description="Histidine kinase" evidence="12">
    <location>
        <begin position="259"/>
        <end position="472"/>
    </location>
</feature>